<dbReference type="OrthoDB" id="9835640at2759"/>
<sequence>MSAQALLPILLLCALLLQAHGGWLFRKTKMSTEVKPCVKKVKPHLCKFNCENYQSCQANNICCSTFCGNVCMNIL</sequence>
<dbReference type="RefSeq" id="XP_011367637.1">
    <property type="nucleotide sequence ID" value="XM_011369335.1"/>
</dbReference>
<evidence type="ECO:0000256" key="1">
    <source>
        <dbReference type="SAM" id="SignalP"/>
    </source>
</evidence>
<dbReference type="GeneID" id="105298208"/>
<dbReference type="Proteomes" id="UP000515202">
    <property type="component" value="Unplaced"/>
</dbReference>
<dbReference type="KEGG" id="pvp:105298208"/>
<feature type="chain" id="PRO_5028294307" evidence="1">
    <location>
        <begin position="22"/>
        <end position="75"/>
    </location>
</feature>
<keyword evidence="2" id="KW-1185">Reference proteome</keyword>
<proteinExistence type="predicted"/>
<dbReference type="AlphaFoldDB" id="A0A6P3QRB9"/>
<gene>
    <name evidence="3" type="primary">WFDC10A</name>
</gene>
<evidence type="ECO:0000313" key="2">
    <source>
        <dbReference type="Proteomes" id="UP000515202"/>
    </source>
</evidence>
<protein>
    <submittedName>
        <fullName evidence="3">WAP four-disulfide core domain protein 10A</fullName>
    </submittedName>
</protein>
<feature type="signal peptide" evidence="1">
    <location>
        <begin position="1"/>
        <end position="21"/>
    </location>
</feature>
<keyword evidence="1" id="KW-0732">Signal</keyword>
<accession>A0A6P3QRB9</accession>
<reference evidence="3" key="1">
    <citation type="submission" date="2025-08" db="UniProtKB">
        <authorList>
            <consortium name="RefSeq"/>
        </authorList>
    </citation>
    <scope>IDENTIFICATION</scope>
    <source>
        <tissue evidence="3">Kidney</tissue>
    </source>
</reference>
<dbReference type="CTD" id="140832"/>
<evidence type="ECO:0000313" key="3">
    <source>
        <dbReference type="RefSeq" id="XP_011367637.1"/>
    </source>
</evidence>
<organism evidence="2 3">
    <name type="scientific">Pteropus vampyrus</name>
    <name type="common">Large flying fox</name>
    <dbReference type="NCBI Taxonomy" id="132908"/>
    <lineage>
        <taxon>Eukaryota</taxon>
        <taxon>Metazoa</taxon>
        <taxon>Chordata</taxon>
        <taxon>Craniata</taxon>
        <taxon>Vertebrata</taxon>
        <taxon>Euteleostomi</taxon>
        <taxon>Mammalia</taxon>
        <taxon>Eutheria</taxon>
        <taxon>Laurasiatheria</taxon>
        <taxon>Chiroptera</taxon>
        <taxon>Yinpterochiroptera</taxon>
        <taxon>Pteropodoidea</taxon>
        <taxon>Pteropodidae</taxon>
        <taxon>Pteropodinae</taxon>
        <taxon>Pteropus</taxon>
    </lineage>
</organism>
<name>A0A6P3QRB9_PTEVA</name>